<comment type="caution">
    <text evidence="2">The sequence shown here is derived from an EMBL/GenBank/DDBJ whole genome shotgun (WGS) entry which is preliminary data.</text>
</comment>
<sequence>MGIALLAGTSWPTRVGADEAPTAAELKEAREQFTRGRQLEDEGKFAEALVLFQRVGHVKMTPQVRFHLALCLEHLGKLAEALETFRIAAREATPSAPNVVIEANQHVEALEKRVPTLTIVVENASPGDEISLEGRRRVTAGSALRMDPGGYTLTLRRDGAVVSEQRVTLAEGKSLRVELSATGGGGGGYAPGSIQRTLGWSAVGLSAASLVTMGVFIGLRADRLAQVEAACPTHINCDPSVAPLANEGATYATLVNVFAGLTGAAAVAGVALLLTAPAPAATAPRAALRLTPVFAPGITFLSVEGRF</sequence>
<dbReference type="OrthoDB" id="5517289at2"/>
<name>A0A4V5PND7_9BACT</name>
<protein>
    <recommendedName>
        <fullName evidence="4">Tetratricopeptide repeat protein</fullName>
    </recommendedName>
</protein>
<keyword evidence="1" id="KW-0472">Membrane</keyword>
<keyword evidence="1" id="KW-0812">Transmembrane</keyword>
<dbReference type="AlphaFoldDB" id="A0A4V5PND7"/>
<dbReference type="RefSeq" id="WP_136927816.1">
    <property type="nucleotide sequence ID" value="NZ_SSMQ01000004.1"/>
</dbReference>
<dbReference type="EMBL" id="SSMQ01000004">
    <property type="protein sequence ID" value="TKD12021.1"/>
    <property type="molecule type" value="Genomic_DNA"/>
</dbReference>
<dbReference type="SUPFAM" id="SSF48452">
    <property type="entry name" value="TPR-like"/>
    <property type="match status" value="1"/>
</dbReference>
<dbReference type="Gene3D" id="1.25.40.10">
    <property type="entry name" value="Tetratricopeptide repeat domain"/>
    <property type="match status" value="1"/>
</dbReference>
<reference evidence="2 3" key="1">
    <citation type="submission" date="2019-04" db="EMBL/GenBank/DDBJ databases">
        <authorList>
            <person name="Li Y."/>
            <person name="Wang J."/>
        </authorList>
    </citation>
    <scope>NUCLEOTIDE SEQUENCE [LARGE SCALE GENOMIC DNA]</scope>
    <source>
        <strain evidence="2 3">DSM 14668</strain>
    </source>
</reference>
<organism evidence="2 3">
    <name type="scientific">Polyangium fumosum</name>
    <dbReference type="NCBI Taxonomy" id="889272"/>
    <lineage>
        <taxon>Bacteria</taxon>
        <taxon>Pseudomonadati</taxon>
        <taxon>Myxococcota</taxon>
        <taxon>Polyangia</taxon>
        <taxon>Polyangiales</taxon>
        <taxon>Polyangiaceae</taxon>
        <taxon>Polyangium</taxon>
    </lineage>
</organism>
<evidence type="ECO:0000256" key="1">
    <source>
        <dbReference type="SAM" id="Phobius"/>
    </source>
</evidence>
<accession>A0A4V5PND7</accession>
<evidence type="ECO:0000313" key="2">
    <source>
        <dbReference type="EMBL" id="TKD12021.1"/>
    </source>
</evidence>
<keyword evidence="1" id="KW-1133">Transmembrane helix</keyword>
<gene>
    <name evidence="2" type="ORF">E8A74_05240</name>
</gene>
<keyword evidence="3" id="KW-1185">Reference proteome</keyword>
<evidence type="ECO:0000313" key="3">
    <source>
        <dbReference type="Proteomes" id="UP000309215"/>
    </source>
</evidence>
<dbReference type="Proteomes" id="UP000309215">
    <property type="component" value="Unassembled WGS sequence"/>
</dbReference>
<evidence type="ECO:0008006" key="4">
    <source>
        <dbReference type="Google" id="ProtNLM"/>
    </source>
</evidence>
<dbReference type="InterPro" id="IPR011990">
    <property type="entry name" value="TPR-like_helical_dom_sf"/>
</dbReference>
<feature type="transmembrane region" description="Helical" evidence="1">
    <location>
        <begin position="198"/>
        <end position="219"/>
    </location>
</feature>
<proteinExistence type="predicted"/>